<sequence>MVGRQILVLNVEVRVLVPVPPLGSLLWG</sequence>
<protein>
    <submittedName>
        <fullName evidence="1">Uncharacterized protein</fullName>
    </submittedName>
</protein>
<dbReference type="EMBL" id="UINC01074422">
    <property type="protein sequence ID" value="SVC11596.1"/>
    <property type="molecule type" value="Genomic_DNA"/>
</dbReference>
<dbReference type="AlphaFoldDB" id="A0A382JIC8"/>
<accession>A0A382JIC8</accession>
<evidence type="ECO:0000313" key="1">
    <source>
        <dbReference type="EMBL" id="SVC11596.1"/>
    </source>
</evidence>
<organism evidence="1">
    <name type="scientific">marine metagenome</name>
    <dbReference type="NCBI Taxonomy" id="408172"/>
    <lineage>
        <taxon>unclassified sequences</taxon>
        <taxon>metagenomes</taxon>
        <taxon>ecological metagenomes</taxon>
    </lineage>
</organism>
<gene>
    <name evidence="1" type="ORF">METZ01_LOCUS264450</name>
</gene>
<feature type="non-terminal residue" evidence="1">
    <location>
        <position position="28"/>
    </location>
</feature>
<name>A0A382JIC8_9ZZZZ</name>
<reference evidence="1" key="1">
    <citation type="submission" date="2018-05" db="EMBL/GenBank/DDBJ databases">
        <authorList>
            <person name="Lanie J.A."/>
            <person name="Ng W.-L."/>
            <person name="Kazmierczak K.M."/>
            <person name="Andrzejewski T.M."/>
            <person name="Davidsen T.M."/>
            <person name="Wayne K.J."/>
            <person name="Tettelin H."/>
            <person name="Glass J.I."/>
            <person name="Rusch D."/>
            <person name="Podicherti R."/>
            <person name="Tsui H.-C.T."/>
            <person name="Winkler M.E."/>
        </authorList>
    </citation>
    <scope>NUCLEOTIDE SEQUENCE</scope>
</reference>
<proteinExistence type="predicted"/>